<evidence type="ECO:0000259" key="1">
    <source>
        <dbReference type="SMART" id="SM00382"/>
    </source>
</evidence>
<dbReference type="InterPro" id="IPR027417">
    <property type="entry name" value="P-loop_NTPase"/>
</dbReference>
<dbReference type="SUPFAM" id="SSF52540">
    <property type="entry name" value="P-loop containing nucleoside triphosphate hydrolases"/>
    <property type="match status" value="1"/>
</dbReference>
<dbReference type="InterPro" id="IPR003593">
    <property type="entry name" value="AAA+_ATPase"/>
</dbReference>
<proteinExistence type="predicted"/>
<dbReference type="EMBL" id="VUMO01000007">
    <property type="protein sequence ID" value="MSS20017.1"/>
    <property type="molecule type" value="Genomic_DNA"/>
</dbReference>
<protein>
    <submittedName>
        <fullName evidence="2">AAA family ATPase</fullName>
    </submittedName>
</protein>
<sequence>MKKNLNPETIIEDFLNTRKRHLFLENQRIVNIYNCVPELKTIENERNKAGAQQVQARLAGDPDAVPHYHQKLSELNARRTKIMEAHHLRAADFEIHYLCPDCHDTGYQGRAVCHCLKQALTDAAFSRFDLSPQARLENFDTFELKYYADAKPVHGPSPRRYMAAMKKLMEGYCADFESHHDNYLFYGAPGLGKTFLSNCVANALIEAGKNVIYITAEHLIDLVREAVQNGDSHTLSDSLSDCDLLIIDDLGAEYQTAFSDDQLFQIINDRILSNGRMLISSNLSPKQIQTRYNTRLASRMIGHFKALHFVGTDIRMIKKGMAAK</sequence>
<feature type="domain" description="AAA+ ATPase" evidence="1">
    <location>
        <begin position="179"/>
        <end position="307"/>
    </location>
</feature>
<dbReference type="SMART" id="SM00382">
    <property type="entry name" value="AAA"/>
    <property type="match status" value="1"/>
</dbReference>
<dbReference type="AlphaFoldDB" id="A0A7X2TA38"/>
<organism evidence="2 3">
    <name type="scientific">Pseudoramibacter porci</name>
    <dbReference type="NCBI Taxonomy" id="2606631"/>
    <lineage>
        <taxon>Bacteria</taxon>
        <taxon>Bacillati</taxon>
        <taxon>Bacillota</taxon>
        <taxon>Clostridia</taxon>
        <taxon>Eubacteriales</taxon>
        <taxon>Eubacteriaceae</taxon>
        <taxon>Pseudoramibacter</taxon>
    </lineage>
</organism>
<dbReference type="Proteomes" id="UP000461754">
    <property type="component" value="Unassembled WGS sequence"/>
</dbReference>
<evidence type="ECO:0000313" key="2">
    <source>
        <dbReference type="EMBL" id="MSS20017.1"/>
    </source>
</evidence>
<dbReference type="RefSeq" id="WP_154576398.1">
    <property type="nucleotide sequence ID" value="NZ_VUMO01000007.1"/>
</dbReference>
<gene>
    <name evidence="2" type="ORF">FYJ52_06355</name>
</gene>
<dbReference type="PANTHER" id="PTHR30050">
    <property type="entry name" value="CHROMOSOMAL REPLICATION INITIATOR PROTEIN DNAA"/>
    <property type="match status" value="1"/>
</dbReference>
<dbReference type="Gene3D" id="3.40.50.300">
    <property type="entry name" value="P-loop containing nucleotide triphosphate hydrolases"/>
    <property type="match status" value="1"/>
</dbReference>
<name>A0A7X2TA38_9FIRM</name>
<keyword evidence="3" id="KW-1185">Reference proteome</keyword>
<dbReference type="CDD" id="cd00009">
    <property type="entry name" value="AAA"/>
    <property type="match status" value="1"/>
</dbReference>
<dbReference type="Pfam" id="PF00308">
    <property type="entry name" value="Bac_DnaA"/>
    <property type="match status" value="1"/>
</dbReference>
<dbReference type="NCBIfam" id="NF005304">
    <property type="entry name" value="PRK06835.1"/>
    <property type="match status" value="1"/>
</dbReference>
<reference evidence="2 3" key="1">
    <citation type="submission" date="2019-08" db="EMBL/GenBank/DDBJ databases">
        <title>In-depth cultivation of the pig gut microbiome towards novel bacterial diversity and tailored functional studies.</title>
        <authorList>
            <person name="Wylensek D."/>
            <person name="Hitch T.C.A."/>
            <person name="Clavel T."/>
        </authorList>
    </citation>
    <scope>NUCLEOTIDE SEQUENCE [LARGE SCALE GENOMIC DNA]</scope>
    <source>
        <strain evidence="2 3">RF-744-FAT-4</strain>
    </source>
</reference>
<accession>A0A7X2TA38</accession>
<dbReference type="PANTHER" id="PTHR30050:SF4">
    <property type="entry name" value="ATP-BINDING PROTEIN RV3427C IN INSERTION SEQUENCE-RELATED"/>
    <property type="match status" value="1"/>
</dbReference>
<dbReference type="InterPro" id="IPR013317">
    <property type="entry name" value="DnaA_dom"/>
</dbReference>
<dbReference type="GO" id="GO:0006260">
    <property type="term" value="P:DNA replication"/>
    <property type="evidence" value="ECO:0007669"/>
    <property type="project" value="TreeGrafter"/>
</dbReference>
<comment type="caution">
    <text evidence="2">The sequence shown here is derived from an EMBL/GenBank/DDBJ whole genome shotgun (WGS) entry which is preliminary data.</text>
</comment>
<evidence type="ECO:0000313" key="3">
    <source>
        <dbReference type="Proteomes" id="UP000461754"/>
    </source>
</evidence>